<evidence type="ECO:0000313" key="1">
    <source>
        <dbReference type="EMBL" id="KIC66789.1"/>
    </source>
</evidence>
<gene>
    <name evidence="1" type="ORF">RM50_10305</name>
</gene>
<dbReference type="EMBL" id="JWTB01000019">
    <property type="protein sequence ID" value="KIC66789.1"/>
    <property type="molecule type" value="Genomic_DNA"/>
</dbReference>
<accession>A0A0B4D074</accession>
<evidence type="ECO:0008006" key="3">
    <source>
        <dbReference type="Google" id="ProtNLM"/>
    </source>
</evidence>
<comment type="caution">
    <text evidence="1">The sequence shown here is derived from an EMBL/GenBank/DDBJ whole genome shotgun (WGS) entry which is preliminary data.</text>
</comment>
<dbReference type="OrthoDB" id="1290722at2"/>
<dbReference type="AlphaFoldDB" id="A0A0B4D074"/>
<name>A0A0B4D074_PSEPS</name>
<dbReference type="Proteomes" id="UP000031196">
    <property type="component" value="Unassembled WGS sequence"/>
</dbReference>
<proteinExistence type="predicted"/>
<evidence type="ECO:0000313" key="2">
    <source>
        <dbReference type="Proteomes" id="UP000031196"/>
    </source>
</evidence>
<reference evidence="1 2" key="1">
    <citation type="submission" date="2014-12" db="EMBL/GenBank/DDBJ databases">
        <title>Genome sequencing of Arthrobacter phenanthrenivorans SWC37.</title>
        <authorList>
            <person name="Tan P.W."/>
            <person name="Chan K.-G."/>
        </authorList>
    </citation>
    <scope>NUCLEOTIDE SEQUENCE [LARGE SCALE GENOMIC DNA]</scope>
    <source>
        <strain evidence="1 2">SWC37</strain>
    </source>
</reference>
<sequence length="581" mass="61488">MQTATVNTAFLDQVAGAADRHVAAFLATHDGDVPALAHRPAMARLLDLVTVYTQPGSAFLGAERAGAAMAACLDRLEALQGPTGLFDGTNLCSPPDSAFTLNDVCLALRLIRGMAVPGRLLQRVDVRLAGIVARSVDAMVAGGVHTPNHRWELCAALAQINVLQPRPDIPARIAQWLAEGIDQLPDGMYSERSPLYATAVTNPSLLAIADCADHPELLDHVRRNLTAFLPWFNGEGTVESLFSRRQDQWMAFDAAPFLHSYLRLAAQDARLDFAAAAAWLAGLPLHEPAKLLALARVDPWLAAACPAVPSAAGEQALAGGQPLPPALAPGEAALESCGVYRFRSGGSVATVFGGCDPLVPGVGSGLATNPTFLRFGHGAALLSDVRLSRSFFDLGPFRSQRTVRQGNSVVLSEEVEANFYQPLPPDKVRADGIYALEHEGRFSAGMEFSARPADVHRLATEISVHCEGPQARIDIGFEGTRTAFALELTFRPGGVLDGVEPAGAPGTFQLVAGTGTYRVGRDVIEFGPGLAADPDAPAGYNPGESYRYLGGTNAAFGIKVYVTGWTNGSSRFTCRGYTLPA</sequence>
<protein>
    <recommendedName>
        <fullName evidence="3">Heparinase</fullName>
    </recommendedName>
</protein>
<organism evidence="1 2">
    <name type="scientific">Pseudarthrobacter phenanthrenivorans</name>
    <name type="common">Arthrobacter phenanthrenivorans</name>
    <dbReference type="NCBI Taxonomy" id="361575"/>
    <lineage>
        <taxon>Bacteria</taxon>
        <taxon>Bacillati</taxon>
        <taxon>Actinomycetota</taxon>
        <taxon>Actinomycetes</taxon>
        <taxon>Micrococcales</taxon>
        <taxon>Micrococcaceae</taxon>
        <taxon>Pseudarthrobacter</taxon>
    </lineage>
</organism>